<gene>
    <name evidence="4" type="ORF">METZ01_LOCUS57704</name>
</gene>
<dbReference type="EMBL" id="UINC01003271">
    <property type="protein sequence ID" value="SVA04850.1"/>
    <property type="molecule type" value="Genomic_DNA"/>
</dbReference>
<evidence type="ECO:0000313" key="4">
    <source>
        <dbReference type="EMBL" id="SVA04850.1"/>
    </source>
</evidence>
<proteinExistence type="predicted"/>
<dbReference type="AlphaFoldDB" id="A0A381SLB9"/>
<accession>A0A381SLB9</accession>
<evidence type="ECO:0008006" key="5">
    <source>
        <dbReference type="Google" id="ProtNLM"/>
    </source>
</evidence>
<dbReference type="PANTHER" id="PTHR30004">
    <property type="entry name" value="4-HYDROXYTHREONINE-4-PHOSPHATE DEHYDROGENASE"/>
    <property type="match status" value="1"/>
</dbReference>
<dbReference type="NCBIfam" id="TIGR00557">
    <property type="entry name" value="pdxA"/>
    <property type="match status" value="1"/>
</dbReference>
<evidence type="ECO:0000256" key="2">
    <source>
        <dbReference type="ARBA" id="ARBA00023002"/>
    </source>
</evidence>
<dbReference type="PANTHER" id="PTHR30004:SF6">
    <property type="entry name" value="D-THREONATE 4-PHOSPHATE DEHYDROGENASE"/>
    <property type="match status" value="1"/>
</dbReference>
<keyword evidence="3" id="KW-0520">NAD</keyword>
<evidence type="ECO:0000256" key="3">
    <source>
        <dbReference type="ARBA" id="ARBA00023027"/>
    </source>
</evidence>
<reference evidence="4" key="1">
    <citation type="submission" date="2018-05" db="EMBL/GenBank/DDBJ databases">
        <authorList>
            <person name="Lanie J.A."/>
            <person name="Ng W.-L."/>
            <person name="Kazmierczak K.M."/>
            <person name="Andrzejewski T.M."/>
            <person name="Davidsen T.M."/>
            <person name="Wayne K.J."/>
            <person name="Tettelin H."/>
            <person name="Glass J.I."/>
            <person name="Rusch D."/>
            <person name="Podicherti R."/>
            <person name="Tsui H.-C.T."/>
            <person name="Winkler M.E."/>
        </authorList>
    </citation>
    <scope>NUCLEOTIDE SEQUENCE</scope>
</reference>
<dbReference type="GO" id="GO:0046872">
    <property type="term" value="F:metal ion binding"/>
    <property type="evidence" value="ECO:0007669"/>
    <property type="project" value="UniProtKB-KW"/>
</dbReference>
<keyword evidence="1" id="KW-0479">Metal-binding</keyword>
<dbReference type="Pfam" id="PF04166">
    <property type="entry name" value="PdxA"/>
    <property type="match status" value="1"/>
</dbReference>
<organism evidence="4">
    <name type="scientific">marine metagenome</name>
    <dbReference type="NCBI Taxonomy" id="408172"/>
    <lineage>
        <taxon>unclassified sequences</taxon>
        <taxon>metagenomes</taxon>
        <taxon>ecological metagenomes</taxon>
    </lineage>
</organism>
<name>A0A381SLB9_9ZZZZ</name>
<dbReference type="GO" id="GO:0051287">
    <property type="term" value="F:NAD binding"/>
    <property type="evidence" value="ECO:0007669"/>
    <property type="project" value="InterPro"/>
</dbReference>
<dbReference type="GO" id="GO:0016491">
    <property type="term" value="F:oxidoreductase activity"/>
    <property type="evidence" value="ECO:0007669"/>
    <property type="project" value="UniProtKB-KW"/>
</dbReference>
<dbReference type="InterPro" id="IPR005255">
    <property type="entry name" value="PdxA_fam"/>
</dbReference>
<protein>
    <recommendedName>
        <fullName evidence="5">4-hydroxythreonine-4-phosphate dehydrogenase</fullName>
    </recommendedName>
</protein>
<sequence>MKGNSIIGVTLGDPAGIGPEVFARVLDDASTKCKIVVYGTRWALELGAKIAGVSPYARYKFVDVGIDKPADFELGVVSPVCGRIAVESVEAAAADALSGQIDAMMTCPLNKEAIHAAGYSDIGHQEILARLADVDATATMLMTPGLRVVHLSTHKSLIEAGQYVTRDNVLEKIDLCHRTLSGWGLQRIKIAVAALNPHGGEGGLLGREEIDAIEPAVEAAKERGIDARGPLPADSVFNRAIEGEFDVVLAMYHDQGHIAIKVHNFHESVTATLGIPFVRTSVDHGTAFDIAGRGVADSRGTNAALNAAVMLAQGTFSKVV</sequence>
<keyword evidence="2" id="KW-0560">Oxidoreductase</keyword>
<evidence type="ECO:0000256" key="1">
    <source>
        <dbReference type="ARBA" id="ARBA00022723"/>
    </source>
</evidence>
<dbReference type="Gene3D" id="3.40.718.10">
    <property type="entry name" value="Isopropylmalate Dehydrogenase"/>
    <property type="match status" value="1"/>
</dbReference>
<dbReference type="SUPFAM" id="SSF53659">
    <property type="entry name" value="Isocitrate/Isopropylmalate dehydrogenase-like"/>
    <property type="match status" value="1"/>
</dbReference>